<comment type="caution">
    <text evidence="1">The sequence shown here is derived from an EMBL/GenBank/DDBJ whole genome shotgun (WGS) entry which is preliminary data.</text>
</comment>
<evidence type="ECO:0000313" key="2">
    <source>
        <dbReference type="Proteomes" id="UP000005947"/>
    </source>
</evidence>
<gene>
    <name evidence="1" type="ORF">HMPREF0091_10034</name>
</gene>
<organism evidence="1 2">
    <name type="scientific">Fannyhessea vaginae DSM 15829</name>
    <dbReference type="NCBI Taxonomy" id="525256"/>
    <lineage>
        <taxon>Bacteria</taxon>
        <taxon>Bacillati</taxon>
        <taxon>Actinomycetota</taxon>
        <taxon>Coriobacteriia</taxon>
        <taxon>Coriobacteriales</taxon>
        <taxon>Atopobiaceae</taxon>
        <taxon>Fannyhessea</taxon>
    </lineage>
</organism>
<evidence type="ECO:0000313" key="1">
    <source>
        <dbReference type="EMBL" id="EGF23087.1"/>
    </source>
</evidence>
<sequence length="48" mass="5549">MLSYTQDHTQGMSEKTYHLPLSIIKQLYVERTSTREALGLQCFGNVYP</sequence>
<accession>F1T566</accession>
<dbReference type="AlphaFoldDB" id="F1T566"/>
<reference evidence="1 2" key="1">
    <citation type="submission" date="2011-02" db="EMBL/GenBank/DDBJ databases">
        <authorList>
            <person name="Muzny D."/>
            <person name="Qin X."/>
            <person name="Buhay C."/>
            <person name="Dugan-Rocha S."/>
            <person name="Ding Y."/>
            <person name="Chen G."/>
            <person name="Hawes A."/>
            <person name="Holder M."/>
            <person name="Jhangiani S."/>
            <person name="Johnson A."/>
            <person name="Khan Z."/>
            <person name="Li Z."/>
            <person name="Liu W."/>
            <person name="Liu X."/>
            <person name="Perez L."/>
            <person name="Shen H."/>
            <person name="Wang Q."/>
            <person name="Watt J."/>
            <person name="Xi L."/>
            <person name="Xin Y."/>
            <person name="Zhou J."/>
            <person name="Deng J."/>
            <person name="Jiang H."/>
            <person name="Liu Y."/>
            <person name="Qu J."/>
            <person name="Song X.-Z."/>
            <person name="Zhang L."/>
            <person name="Villasana D."/>
            <person name="Johnson A."/>
            <person name="Liu J."/>
            <person name="Liyanage D."/>
            <person name="Lorensuhewa L."/>
            <person name="Robinson T."/>
            <person name="Song A."/>
            <person name="Song B.-B."/>
            <person name="Dinh H."/>
            <person name="Thornton R."/>
            <person name="Coyle M."/>
            <person name="Francisco L."/>
            <person name="Jackson L."/>
            <person name="Javaid M."/>
            <person name="Korchina V."/>
            <person name="Kovar C."/>
            <person name="Mata R."/>
            <person name="Mathew T."/>
            <person name="Ngo R."/>
            <person name="Nguyen L."/>
            <person name="Nguyen N."/>
            <person name="Okwuonu G."/>
            <person name="Ongeri F."/>
            <person name="Pham C."/>
            <person name="Simmons D."/>
            <person name="Wilczek-Boney K."/>
            <person name="Hale W."/>
            <person name="Jakkamsetti A."/>
            <person name="Pham P."/>
            <person name="Ruth R."/>
            <person name="San Lucas F."/>
            <person name="Warren J."/>
            <person name="Zhang J."/>
            <person name="Zhao Z."/>
            <person name="Zhou C."/>
            <person name="Zhu D."/>
            <person name="Lee S."/>
            <person name="Bess C."/>
            <person name="Blankenburg K."/>
            <person name="Forbes L."/>
            <person name="Fu Q."/>
            <person name="Gubbala S."/>
            <person name="Hirani K."/>
            <person name="Jayaseelan J.C."/>
            <person name="Lara F."/>
            <person name="Munidasa M."/>
            <person name="Palculict T."/>
            <person name="Patil S."/>
            <person name="Pu L.-L."/>
            <person name="Saada N."/>
            <person name="Tang L."/>
            <person name="Weissenberger G."/>
            <person name="Zhu Y."/>
            <person name="Hemphill L."/>
            <person name="Shang Y."/>
            <person name="Youmans B."/>
            <person name="Ayvaz T."/>
            <person name="Ross M."/>
            <person name="Santibanez J."/>
            <person name="Aqrawi P."/>
            <person name="Gross S."/>
            <person name="Joshi V."/>
            <person name="Fowler G."/>
            <person name="Nazareth L."/>
            <person name="Reid J."/>
            <person name="Worley K."/>
            <person name="Petrosino J."/>
            <person name="Highlander S."/>
            <person name="Gibbs R."/>
        </authorList>
    </citation>
    <scope>NUCLEOTIDE SEQUENCE [LARGE SCALE GENOMIC DNA]</scope>
    <source>
        <strain evidence="1 2">DSM 15829</strain>
    </source>
</reference>
<name>F1T566_9ACTN</name>
<dbReference type="Proteomes" id="UP000005947">
    <property type="component" value="Unassembled WGS sequence"/>
</dbReference>
<protein>
    <submittedName>
        <fullName evidence="1">Uncharacterized protein</fullName>
    </submittedName>
</protein>
<keyword evidence="2" id="KW-1185">Reference proteome</keyword>
<dbReference type="EMBL" id="ACGK02000001">
    <property type="protein sequence ID" value="EGF23087.1"/>
    <property type="molecule type" value="Genomic_DNA"/>
</dbReference>
<proteinExistence type="predicted"/>